<evidence type="ECO:0000256" key="1">
    <source>
        <dbReference type="ARBA" id="ARBA00022723"/>
    </source>
</evidence>
<keyword evidence="2" id="KW-0677">Repeat</keyword>
<name>A0A9Q0XU40_9SAUR</name>
<keyword evidence="1" id="KW-0479">Metal-binding</keyword>
<dbReference type="OrthoDB" id="26525at2759"/>
<protein>
    <recommendedName>
        <fullName evidence="4">EF-hand domain-containing protein</fullName>
    </recommendedName>
</protein>
<dbReference type="PROSITE" id="PS50222">
    <property type="entry name" value="EF_HAND_2"/>
    <property type="match status" value="2"/>
</dbReference>
<dbReference type="Gene3D" id="1.10.238.10">
    <property type="entry name" value="EF-hand"/>
    <property type="match status" value="1"/>
</dbReference>
<dbReference type="GO" id="GO:0032588">
    <property type="term" value="C:trans-Golgi network membrane"/>
    <property type="evidence" value="ECO:0007669"/>
    <property type="project" value="TreeGrafter"/>
</dbReference>
<evidence type="ECO:0000313" key="5">
    <source>
        <dbReference type="EMBL" id="KAJ7329338.1"/>
    </source>
</evidence>
<evidence type="ECO:0000313" key="6">
    <source>
        <dbReference type="Proteomes" id="UP001142489"/>
    </source>
</evidence>
<evidence type="ECO:0000256" key="2">
    <source>
        <dbReference type="ARBA" id="ARBA00022737"/>
    </source>
</evidence>
<dbReference type="InterPro" id="IPR011992">
    <property type="entry name" value="EF-hand-dom_pair"/>
</dbReference>
<dbReference type="PANTHER" id="PTHR46311:SF5">
    <property type="entry name" value="EF-HAND DOMAIN-CONTAINING PROTEIN"/>
    <property type="match status" value="1"/>
</dbReference>
<dbReference type="InterPro" id="IPR002048">
    <property type="entry name" value="EF_hand_dom"/>
</dbReference>
<dbReference type="PROSITE" id="PS00018">
    <property type="entry name" value="EF_HAND_1"/>
    <property type="match status" value="2"/>
</dbReference>
<dbReference type="SUPFAM" id="SSF47473">
    <property type="entry name" value="EF-hand"/>
    <property type="match status" value="1"/>
</dbReference>
<dbReference type="CDD" id="cd00051">
    <property type="entry name" value="EFh"/>
    <property type="match status" value="1"/>
</dbReference>
<dbReference type="InterPro" id="IPR051111">
    <property type="entry name" value="Ca-binding_regulatory"/>
</dbReference>
<dbReference type="FunFam" id="1.10.238.10:FF:000178">
    <property type="entry name" value="Calmodulin-2 A"/>
    <property type="match status" value="1"/>
</dbReference>
<dbReference type="EMBL" id="JAPFRF010000006">
    <property type="protein sequence ID" value="KAJ7329338.1"/>
    <property type="molecule type" value="Genomic_DNA"/>
</dbReference>
<dbReference type="PANTHER" id="PTHR46311">
    <property type="entry name" value="CALCIUM-BINDING PROTEIN 8-RELATED"/>
    <property type="match status" value="1"/>
</dbReference>
<dbReference type="Proteomes" id="UP001142489">
    <property type="component" value="Unassembled WGS sequence"/>
</dbReference>
<accession>A0A9Q0XU40</accession>
<keyword evidence="6" id="KW-1185">Reference proteome</keyword>
<dbReference type="InterPro" id="IPR018247">
    <property type="entry name" value="EF_Hand_1_Ca_BS"/>
</dbReference>
<feature type="domain" description="EF-hand" evidence="4">
    <location>
        <begin position="59"/>
        <end position="91"/>
    </location>
</feature>
<feature type="domain" description="EF-hand" evidence="4">
    <location>
        <begin position="16"/>
        <end position="51"/>
    </location>
</feature>
<organism evidence="5 6">
    <name type="scientific">Phrynocephalus forsythii</name>
    <dbReference type="NCBI Taxonomy" id="171643"/>
    <lineage>
        <taxon>Eukaryota</taxon>
        <taxon>Metazoa</taxon>
        <taxon>Chordata</taxon>
        <taxon>Craniata</taxon>
        <taxon>Vertebrata</taxon>
        <taxon>Euteleostomi</taxon>
        <taxon>Lepidosauria</taxon>
        <taxon>Squamata</taxon>
        <taxon>Bifurcata</taxon>
        <taxon>Unidentata</taxon>
        <taxon>Episquamata</taxon>
        <taxon>Toxicofera</taxon>
        <taxon>Iguania</taxon>
        <taxon>Acrodonta</taxon>
        <taxon>Agamidae</taxon>
        <taxon>Agaminae</taxon>
        <taxon>Phrynocephalus</taxon>
    </lineage>
</organism>
<evidence type="ECO:0000256" key="3">
    <source>
        <dbReference type="ARBA" id="ARBA00022837"/>
    </source>
</evidence>
<evidence type="ECO:0000259" key="4">
    <source>
        <dbReference type="PROSITE" id="PS50222"/>
    </source>
</evidence>
<dbReference type="AlphaFoldDB" id="A0A9Q0XU40"/>
<dbReference type="GO" id="GO:0005509">
    <property type="term" value="F:calcium ion binding"/>
    <property type="evidence" value="ECO:0007669"/>
    <property type="project" value="InterPro"/>
</dbReference>
<gene>
    <name evidence="5" type="ORF">JRQ81_015512</name>
</gene>
<proteinExistence type="predicted"/>
<dbReference type="SMART" id="SM00054">
    <property type="entry name" value="EFh"/>
    <property type="match status" value="2"/>
</dbReference>
<dbReference type="Pfam" id="PF13499">
    <property type="entry name" value="EF-hand_7"/>
    <property type="match status" value="1"/>
</dbReference>
<reference evidence="5" key="1">
    <citation type="journal article" date="2023" name="DNA Res.">
        <title>Chromosome-level genome assembly of Phrynocephalus forsythii using third-generation DNA sequencing and Hi-C analysis.</title>
        <authorList>
            <person name="Qi Y."/>
            <person name="Zhao W."/>
            <person name="Zhao Y."/>
            <person name="Niu C."/>
            <person name="Cao S."/>
            <person name="Zhang Y."/>
        </authorList>
    </citation>
    <scope>NUCLEOTIDE SEQUENCE</scope>
    <source>
        <tissue evidence="5">Muscle</tissue>
    </source>
</reference>
<sequence>MAGSQSGTMAHRFTEAELRTIKELFSELDKDGDGAISSQDLATATDSLKPLVPDIGRFFADKMLEELIQEIDTDKDGKVSYDEFVSMLADK</sequence>
<comment type="caution">
    <text evidence="5">The sequence shown here is derived from an EMBL/GenBank/DDBJ whole genome shotgun (WGS) entry which is preliminary data.</text>
</comment>
<keyword evidence="3" id="KW-0106">Calcium</keyword>